<organism evidence="2 3">
    <name type="scientific">Nocardia tenerifensis</name>
    <dbReference type="NCBI Taxonomy" id="228006"/>
    <lineage>
        <taxon>Bacteria</taxon>
        <taxon>Bacillati</taxon>
        <taxon>Actinomycetota</taxon>
        <taxon>Actinomycetes</taxon>
        <taxon>Mycobacteriales</taxon>
        <taxon>Nocardiaceae</taxon>
        <taxon>Nocardia</taxon>
    </lineage>
</organism>
<dbReference type="PROSITE" id="PS51674">
    <property type="entry name" value="4FE4S_WBL"/>
    <property type="match status" value="1"/>
</dbReference>
<keyword evidence="3" id="KW-1185">Reference proteome</keyword>
<comment type="caution">
    <text evidence="2">The sequence shown here is derived from an EMBL/GenBank/DDBJ whole genome shotgun (WGS) entry which is preliminary data.</text>
</comment>
<name>A0A318JNB0_9NOCA</name>
<evidence type="ECO:0000259" key="1">
    <source>
        <dbReference type="PROSITE" id="PS51674"/>
    </source>
</evidence>
<evidence type="ECO:0000313" key="2">
    <source>
        <dbReference type="EMBL" id="PXX52793.1"/>
    </source>
</evidence>
<gene>
    <name evidence="2" type="ORF">DFR70_13041</name>
</gene>
<dbReference type="RefSeq" id="WP_040742267.1">
    <property type="nucleotide sequence ID" value="NZ_QJKF01000030.1"/>
</dbReference>
<proteinExistence type="predicted"/>
<accession>A0A318JNB0</accession>
<dbReference type="EMBL" id="QJKF01000030">
    <property type="protein sequence ID" value="PXX52793.1"/>
    <property type="molecule type" value="Genomic_DNA"/>
</dbReference>
<dbReference type="Pfam" id="PF02467">
    <property type="entry name" value="Whib"/>
    <property type="match status" value="1"/>
</dbReference>
<feature type="domain" description="4Fe-4S Wbl-type" evidence="1">
    <location>
        <begin position="16"/>
        <end position="79"/>
    </location>
</feature>
<evidence type="ECO:0000313" key="3">
    <source>
        <dbReference type="Proteomes" id="UP000247569"/>
    </source>
</evidence>
<protein>
    <submittedName>
        <fullName evidence="2">Transcription factor WhiB</fullName>
    </submittedName>
</protein>
<sequence length="109" mass="11637">MTATELVDPVVFADRICRGIPQAIFFPRGRQRRAIEKAKAYCRVCPRLTHCAEWAQSRARSGALANCVIAAVHLPGTHKGQADRDAAAAELAEIAGRGVLLVSDVEGAA</sequence>
<dbReference type="AlphaFoldDB" id="A0A318JNB0"/>
<dbReference type="Proteomes" id="UP000247569">
    <property type="component" value="Unassembled WGS sequence"/>
</dbReference>
<dbReference type="InterPro" id="IPR034768">
    <property type="entry name" value="4FE4S_WBL"/>
</dbReference>
<reference evidence="2 3" key="1">
    <citation type="submission" date="2018-05" db="EMBL/GenBank/DDBJ databases">
        <title>Genomic Encyclopedia of Type Strains, Phase IV (KMG-IV): sequencing the most valuable type-strain genomes for metagenomic binning, comparative biology and taxonomic classification.</title>
        <authorList>
            <person name="Goeker M."/>
        </authorList>
    </citation>
    <scope>NUCLEOTIDE SEQUENCE [LARGE SCALE GENOMIC DNA]</scope>
    <source>
        <strain evidence="2 3">DSM 44704</strain>
    </source>
</reference>